<comment type="catalytic activity">
    <reaction evidence="1">
        <text>ATP + protein L-histidine = ADP + protein N-phospho-L-histidine.</text>
        <dbReference type="EC" id="2.7.13.3"/>
    </reaction>
</comment>
<evidence type="ECO:0000256" key="4">
    <source>
        <dbReference type="ARBA" id="ARBA00022475"/>
    </source>
</evidence>
<dbReference type="AlphaFoldDB" id="A0A1B2DP37"/>
<evidence type="ECO:0000256" key="6">
    <source>
        <dbReference type="ARBA" id="ARBA00022679"/>
    </source>
</evidence>
<reference evidence="17" key="1">
    <citation type="submission" date="2016-08" db="EMBL/GenBank/DDBJ databases">
        <title>Complete Genome Seqeunce of Paenibacillus sp. BIHB 4019 from tea rhizoplane.</title>
        <authorList>
            <person name="Thakur R."/>
            <person name="Swarnkar M.K."/>
            <person name="Gulati A."/>
        </authorList>
    </citation>
    <scope>NUCLEOTIDE SEQUENCE [LARGE SCALE GENOMIC DNA]</scope>
    <source>
        <strain evidence="17">BIHB4019</strain>
    </source>
</reference>
<feature type="transmembrane region" description="Helical" evidence="14">
    <location>
        <begin position="174"/>
        <end position="193"/>
    </location>
</feature>
<proteinExistence type="predicted"/>
<dbReference type="InterPro" id="IPR005467">
    <property type="entry name" value="His_kinase_dom"/>
</dbReference>
<feature type="domain" description="HAMP" evidence="16">
    <location>
        <begin position="199"/>
        <end position="251"/>
    </location>
</feature>
<dbReference type="SMART" id="SM00387">
    <property type="entry name" value="HATPase_c"/>
    <property type="match status" value="1"/>
</dbReference>
<keyword evidence="6" id="KW-0808">Transferase</keyword>
<organism evidence="17">
    <name type="scientific">Paenibacillus sp. BIHB 4019</name>
    <dbReference type="NCBI Taxonomy" id="1870819"/>
    <lineage>
        <taxon>Bacteria</taxon>
        <taxon>Bacillati</taxon>
        <taxon>Bacillota</taxon>
        <taxon>Bacilli</taxon>
        <taxon>Bacillales</taxon>
        <taxon>Paenibacillaceae</taxon>
        <taxon>Paenibacillus</taxon>
    </lineage>
</organism>
<accession>A0A1B2DP37</accession>
<evidence type="ECO:0000256" key="10">
    <source>
        <dbReference type="ARBA" id="ARBA00022840"/>
    </source>
</evidence>
<dbReference type="PANTHER" id="PTHR45528">
    <property type="entry name" value="SENSOR HISTIDINE KINASE CPXA"/>
    <property type="match status" value="1"/>
</dbReference>
<dbReference type="PROSITE" id="PS50109">
    <property type="entry name" value="HIS_KIN"/>
    <property type="match status" value="1"/>
</dbReference>
<feature type="domain" description="Histidine kinase" evidence="15">
    <location>
        <begin position="266"/>
        <end position="486"/>
    </location>
</feature>
<dbReference type="InterPro" id="IPR003594">
    <property type="entry name" value="HATPase_dom"/>
</dbReference>
<dbReference type="CDD" id="cd00082">
    <property type="entry name" value="HisKA"/>
    <property type="match status" value="1"/>
</dbReference>
<evidence type="ECO:0000259" key="15">
    <source>
        <dbReference type="PROSITE" id="PS50109"/>
    </source>
</evidence>
<keyword evidence="12" id="KW-0902">Two-component regulatory system</keyword>
<evidence type="ECO:0000256" key="14">
    <source>
        <dbReference type="SAM" id="Phobius"/>
    </source>
</evidence>
<dbReference type="InterPro" id="IPR004358">
    <property type="entry name" value="Sig_transdc_His_kin-like_C"/>
</dbReference>
<dbReference type="EMBL" id="CP016808">
    <property type="protein sequence ID" value="ANY69464.1"/>
    <property type="molecule type" value="Genomic_DNA"/>
</dbReference>
<evidence type="ECO:0000259" key="16">
    <source>
        <dbReference type="PROSITE" id="PS50885"/>
    </source>
</evidence>
<keyword evidence="8" id="KW-0547">Nucleotide-binding</keyword>
<protein>
    <recommendedName>
        <fullName evidence="3">histidine kinase</fullName>
        <ecNumber evidence="3">2.7.13.3</ecNumber>
    </recommendedName>
</protein>
<feature type="transmembrane region" description="Helical" evidence="14">
    <location>
        <begin position="12"/>
        <end position="33"/>
    </location>
</feature>
<gene>
    <name evidence="17" type="ORF">BBD42_25495</name>
</gene>
<evidence type="ECO:0000256" key="8">
    <source>
        <dbReference type="ARBA" id="ARBA00022741"/>
    </source>
</evidence>
<dbReference type="FunFam" id="1.10.287.130:FF:000001">
    <property type="entry name" value="Two-component sensor histidine kinase"/>
    <property type="match status" value="1"/>
</dbReference>
<dbReference type="Pfam" id="PF02518">
    <property type="entry name" value="HATPase_c"/>
    <property type="match status" value="1"/>
</dbReference>
<keyword evidence="4" id="KW-1003">Cell membrane</keyword>
<evidence type="ECO:0000256" key="7">
    <source>
        <dbReference type="ARBA" id="ARBA00022692"/>
    </source>
</evidence>
<evidence type="ECO:0000256" key="12">
    <source>
        <dbReference type="ARBA" id="ARBA00023012"/>
    </source>
</evidence>
<dbReference type="InterPro" id="IPR050398">
    <property type="entry name" value="HssS/ArlS-like"/>
</dbReference>
<dbReference type="SUPFAM" id="SSF47384">
    <property type="entry name" value="Homodimeric domain of signal transducing histidine kinase"/>
    <property type="match status" value="1"/>
</dbReference>
<dbReference type="InterPro" id="IPR003660">
    <property type="entry name" value="HAMP_dom"/>
</dbReference>
<dbReference type="GO" id="GO:0005886">
    <property type="term" value="C:plasma membrane"/>
    <property type="evidence" value="ECO:0007669"/>
    <property type="project" value="UniProtKB-SubCell"/>
</dbReference>
<comment type="subcellular location">
    <subcellularLocation>
        <location evidence="2">Cell membrane</location>
        <topology evidence="2">Multi-pass membrane protein</topology>
    </subcellularLocation>
</comment>
<dbReference type="SMART" id="SM00304">
    <property type="entry name" value="HAMP"/>
    <property type="match status" value="1"/>
</dbReference>
<evidence type="ECO:0000256" key="5">
    <source>
        <dbReference type="ARBA" id="ARBA00022553"/>
    </source>
</evidence>
<keyword evidence="10" id="KW-0067">ATP-binding</keyword>
<dbReference type="Gene3D" id="3.30.565.10">
    <property type="entry name" value="Histidine kinase-like ATPase, C-terminal domain"/>
    <property type="match status" value="1"/>
</dbReference>
<keyword evidence="5" id="KW-0597">Phosphoprotein</keyword>
<dbReference type="Gene3D" id="6.10.340.10">
    <property type="match status" value="1"/>
</dbReference>
<evidence type="ECO:0000256" key="2">
    <source>
        <dbReference type="ARBA" id="ARBA00004651"/>
    </source>
</evidence>
<dbReference type="EC" id="2.7.13.3" evidence="3"/>
<dbReference type="InterPro" id="IPR003661">
    <property type="entry name" value="HisK_dim/P_dom"/>
</dbReference>
<dbReference type="PROSITE" id="PS50885">
    <property type="entry name" value="HAMP"/>
    <property type="match status" value="1"/>
</dbReference>
<keyword evidence="13 14" id="KW-0472">Membrane</keyword>
<dbReference type="InterPro" id="IPR036890">
    <property type="entry name" value="HATPase_C_sf"/>
</dbReference>
<evidence type="ECO:0000256" key="13">
    <source>
        <dbReference type="ARBA" id="ARBA00023136"/>
    </source>
</evidence>
<keyword evidence="9 17" id="KW-0418">Kinase</keyword>
<dbReference type="SMART" id="SM00388">
    <property type="entry name" value="HisKA"/>
    <property type="match status" value="1"/>
</dbReference>
<sequence length="488" mass="55417">MSIRLKLLLSYAAMLVIPLFFIMLISLLMLVMFRGDLQNLKGIYESTEDIFNHEDLEQVAKEIIRATQRQPDLLRDDSYLNEMTLQLQDQNSGIVVRLNDAIVYRSLGLPQDAAWLAELPAYAGHTTRQAYAEKKVGNAAYAFLQYDLNRSGNEQISLFMMAKVNPLTNFIRKYFIVLFSLLILIFILTHVLLTTIMSKSIIRPLHKLREAAQEMKEGKMDLQIQVAGKDEIGQLGVAFEEMRLRLQHSTSVQQQYEENRKELIANISHDLKTPLTAIRGYVAGMMDGIADTPEKSLKYMQTIALKSDELDHLINELFLYSKLDLNREPFQFEVVQLLPFLSDWIEELEFELEKRGIAFVADLSLDSETVVSLDRDHFKRVLNNIIQNSLKYMNKAQPKIHLAVYSTQQAAVLEIADNGKGIETEAIQHVFERFYRTDKSRNAHTGGSGLGLAIAKQIMEGHGGVITASSELDVGTTIKLCIPTTTRE</sequence>
<dbReference type="PANTHER" id="PTHR45528:SF1">
    <property type="entry name" value="SENSOR HISTIDINE KINASE CPXA"/>
    <property type="match status" value="1"/>
</dbReference>
<evidence type="ECO:0000256" key="1">
    <source>
        <dbReference type="ARBA" id="ARBA00000085"/>
    </source>
</evidence>
<dbReference type="GO" id="GO:0005524">
    <property type="term" value="F:ATP binding"/>
    <property type="evidence" value="ECO:0007669"/>
    <property type="project" value="UniProtKB-KW"/>
</dbReference>
<evidence type="ECO:0000256" key="11">
    <source>
        <dbReference type="ARBA" id="ARBA00022989"/>
    </source>
</evidence>
<dbReference type="PRINTS" id="PR00344">
    <property type="entry name" value="BCTRLSENSOR"/>
</dbReference>
<evidence type="ECO:0000256" key="3">
    <source>
        <dbReference type="ARBA" id="ARBA00012438"/>
    </source>
</evidence>
<dbReference type="InterPro" id="IPR036097">
    <property type="entry name" value="HisK_dim/P_sf"/>
</dbReference>
<name>A0A1B2DP37_9BACL</name>
<dbReference type="FunFam" id="3.30.565.10:FF:000006">
    <property type="entry name" value="Sensor histidine kinase WalK"/>
    <property type="match status" value="1"/>
</dbReference>
<dbReference type="SUPFAM" id="SSF158472">
    <property type="entry name" value="HAMP domain-like"/>
    <property type="match status" value="1"/>
</dbReference>
<dbReference type="Gene3D" id="1.10.287.130">
    <property type="match status" value="1"/>
</dbReference>
<dbReference type="RefSeq" id="WP_099520496.1">
    <property type="nucleotide sequence ID" value="NZ_CP016808.1"/>
</dbReference>
<dbReference type="Pfam" id="PF00672">
    <property type="entry name" value="HAMP"/>
    <property type="match status" value="1"/>
</dbReference>
<dbReference type="SUPFAM" id="SSF55874">
    <property type="entry name" value="ATPase domain of HSP90 chaperone/DNA topoisomerase II/histidine kinase"/>
    <property type="match status" value="1"/>
</dbReference>
<evidence type="ECO:0000256" key="9">
    <source>
        <dbReference type="ARBA" id="ARBA00022777"/>
    </source>
</evidence>
<dbReference type="Pfam" id="PF00512">
    <property type="entry name" value="HisKA"/>
    <property type="match status" value="1"/>
</dbReference>
<keyword evidence="7 14" id="KW-0812">Transmembrane</keyword>
<dbReference type="CDD" id="cd06225">
    <property type="entry name" value="HAMP"/>
    <property type="match status" value="1"/>
</dbReference>
<keyword evidence="11 14" id="KW-1133">Transmembrane helix</keyword>
<evidence type="ECO:0000313" key="17">
    <source>
        <dbReference type="EMBL" id="ANY69464.1"/>
    </source>
</evidence>
<dbReference type="CDD" id="cd00075">
    <property type="entry name" value="HATPase"/>
    <property type="match status" value="1"/>
</dbReference>
<dbReference type="GO" id="GO:0000155">
    <property type="term" value="F:phosphorelay sensor kinase activity"/>
    <property type="evidence" value="ECO:0007669"/>
    <property type="project" value="InterPro"/>
</dbReference>